<evidence type="ECO:0000313" key="4">
    <source>
        <dbReference type="Proteomes" id="UP001565368"/>
    </source>
</evidence>
<keyword evidence="1" id="KW-0378">Hydrolase</keyword>
<feature type="region of interest" description="Disordered" evidence="2">
    <location>
        <begin position="27"/>
        <end position="46"/>
    </location>
</feature>
<dbReference type="RefSeq" id="XP_069208915.1">
    <property type="nucleotide sequence ID" value="XM_069354273.1"/>
</dbReference>
<evidence type="ECO:0000256" key="2">
    <source>
        <dbReference type="SAM" id="MobiDB-lite"/>
    </source>
</evidence>
<organism evidence="3 4">
    <name type="scientific">Vanrija albida</name>
    <dbReference type="NCBI Taxonomy" id="181172"/>
    <lineage>
        <taxon>Eukaryota</taxon>
        <taxon>Fungi</taxon>
        <taxon>Dikarya</taxon>
        <taxon>Basidiomycota</taxon>
        <taxon>Agaricomycotina</taxon>
        <taxon>Tremellomycetes</taxon>
        <taxon>Trichosporonales</taxon>
        <taxon>Trichosporonaceae</taxon>
        <taxon>Vanrija</taxon>
    </lineage>
</organism>
<dbReference type="Pfam" id="PF04371">
    <property type="entry name" value="PAD_porph"/>
    <property type="match status" value="1"/>
</dbReference>
<gene>
    <name evidence="3" type="ORF">Q8F55_005788</name>
</gene>
<dbReference type="Proteomes" id="UP001565368">
    <property type="component" value="Unassembled WGS sequence"/>
</dbReference>
<dbReference type="PANTHER" id="PTHR31377:SF0">
    <property type="entry name" value="AGMATINE DEIMINASE-RELATED"/>
    <property type="match status" value="1"/>
</dbReference>
<accession>A0ABR3Q2M0</accession>
<evidence type="ECO:0008006" key="5">
    <source>
        <dbReference type="Google" id="ProtNLM"/>
    </source>
</evidence>
<dbReference type="PANTHER" id="PTHR31377">
    <property type="entry name" value="AGMATINE DEIMINASE-RELATED"/>
    <property type="match status" value="1"/>
</dbReference>
<dbReference type="Gene3D" id="3.75.10.10">
    <property type="entry name" value="L-arginine/glycine Amidinotransferase, Chain A"/>
    <property type="match status" value="1"/>
</dbReference>
<proteinExistence type="predicted"/>
<evidence type="ECO:0000313" key="3">
    <source>
        <dbReference type="EMBL" id="KAL1408971.1"/>
    </source>
</evidence>
<dbReference type="InterPro" id="IPR007466">
    <property type="entry name" value="Peptidyl-Arg-deiminase_porph"/>
</dbReference>
<evidence type="ECO:0000256" key="1">
    <source>
        <dbReference type="ARBA" id="ARBA00022801"/>
    </source>
</evidence>
<dbReference type="EMBL" id="JBBXJM010000004">
    <property type="protein sequence ID" value="KAL1408971.1"/>
    <property type="molecule type" value="Genomic_DNA"/>
</dbReference>
<dbReference type="GeneID" id="95986831"/>
<keyword evidence="4" id="KW-1185">Reference proteome</keyword>
<sequence>MPRWLNRVADRVADHLGGAVDAVDAALDRPSSHSDPPWHMPDEGDPHTRTWMAFGASKKIWGSRLLPLVQRNLVSIAAAIAQFEPVTLLVRPEDVGTAQALLAATNAAGVTLHPIALDDLWVRDYGCVFVRRGPEVAGVDFNFNGWGEKQSCGRDGAVAAAMCKAASVAHLTTDLTLEGGGIEVDGRGTAIVTESCVLNRNRNPKWTRADVEEELAFLLGIRKVIWLPGIKGKDITDGHTDFYARFASPGVVVAALDNDPESFDYKVTRTHLDILRHATDAAGQRLHVVTLAAPETVRPQWRHDDEFSAGYINFYACNGAVVVPQFGDPKADEAARSTLQQLFPTRRVVQVEIDGLAAGGGGIHCATQQEIAR</sequence>
<reference evidence="3 4" key="1">
    <citation type="submission" date="2023-08" db="EMBL/GenBank/DDBJ databases">
        <title>Annotated Genome Sequence of Vanrija albida AlHP1.</title>
        <authorList>
            <person name="Herzog R."/>
        </authorList>
    </citation>
    <scope>NUCLEOTIDE SEQUENCE [LARGE SCALE GENOMIC DNA]</scope>
    <source>
        <strain evidence="3 4">AlHP1</strain>
    </source>
</reference>
<comment type="caution">
    <text evidence="3">The sequence shown here is derived from an EMBL/GenBank/DDBJ whole genome shotgun (WGS) entry which is preliminary data.</text>
</comment>
<name>A0ABR3Q2M0_9TREE</name>
<dbReference type="SUPFAM" id="SSF55909">
    <property type="entry name" value="Pentein"/>
    <property type="match status" value="1"/>
</dbReference>
<protein>
    <recommendedName>
        <fullName evidence="5">Agmatine deiminase</fullName>
    </recommendedName>
</protein>